<accession>A0A3M7SCS6</accession>
<proteinExistence type="predicted"/>
<evidence type="ECO:0000313" key="2">
    <source>
        <dbReference type="Proteomes" id="UP000276133"/>
    </source>
</evidence>
<dbReference type="EMBL" id="REGN01001623">
    <property type="protein sequence ID" value="RNA33539.1"/>
    <property type="molecule type" value="Genomic_DNA"/>
</dbReference>
<gene>
    <name evidence="1" type="ORF">BpHYR1_050329</name>
</gene>
<organism evidence="1 2">
    <name type="scientific">Brachionus plicatilis</name>
    <name type="common">Marine rotifer</name>
    <name type="synonym">Brachionus muelleri</name>
    <dbReference type="NCBI Taxonomy" id="10195"/>
    <lineage>
        <taxon>Eukaryota</taxon>
        <taxon>Metazoa</taxon>
        <taxon>Spiralia</taxon>
        <taxon>Gnathifera</taxon>
        <taxon>Rotifera</taxon>
        <taxon>Eurotatoria</taxon>
        <taxon>Monogononta</taxon>
        <taxon>Pseudotrocha</taxon>
        <taxon>Ploima</taxon>
        <taxon>Brachionidae</taxon>
        <taxon>Brachionus</taxon>
    </lineage>
</organism>
<dbReference type="Proteomes" id="UP000276133">
    <property type="component" value="Unassembled WGS sequence"/>
</dbReference>
<sequence>MENYVLNPYVKNAIKISIYWKVLRYCEFWFETKIFGVEVSRLAKCKVVAVTNHFVNQGNLGVSYKKIGRMWITNRADTSIICVDYFNHATQ</sequence>
<reference evidence="1 2" key="1">
    <citation type="journal article" date="2018" name="Sci. Rep.">
        <title>Genomic signatures of local adaptation to the degree of environmental predictability in rotifers.</title>
        <authorList>
            <person name="Franch-Gras L."/>
            <person name="Hahn C."/>
            <person name="Garcia-Roger E.M."/>
            <person name="Carmona M.J."/>
            <person name="Serra M."/>
            <person name="Gomez A."/>
        </authorList>
    </citation>
    <scope>NUCLEOTIDE SEQUENCE [LARGE SCALE GENOMIC DNA]</scope>
    <source>
        <strain evidence="1">HYR1</strain>
    </source>
</reference>
<evidence type="ECO:0000313" key="1">
    <source>
        <dbReference type="EMBL" id="RNA33539.1"/>
    </source>
</evidence>
<dbReference type="AlphaFoldDB" id="A0A3M7SCS6"/>
<comment type="caution">
    <text evidence="1">The sequence shown here is derived from an EMBL/GenBank/DDBJ whole genome shotgun (WGS) entry which is preliminary data.</text>
</comment>
<protein>
    <submittedName>
        <fullName evidence="1">Uncharacterized protein</fullName>
    </submittedName>
</protein>
<name>A0A3M7SCS6_BRAPC</name>
<keyword evidence="2" id="KW-1185">Reference proteome</keyword>